<comment type="caution">
    <text evidence="1">The sequence shown here is derived from an EMBL/GenBank/DDBJ whole genome shotgun (WGS) entry which is preliminary data.</text>
</comment>
<name>A0ABN9YHF1_9DINO</name>
<protein>
    <submittedName>
        <fullName evidence="1">Uncharacterized protein</fullName>
    </submittedName>
</protein>
<reference evidence="1" key="1">
    <citation type="submission" date="2023-10" db="EMBL/GenBank/DDBJ databases">
        <authorList>
            <person name="Chen Y."/>
            <person name="Shah S."/>
            <person name="Dougan E. K."/>
            <person name="Thang M."/>
            <person name="Chan C."/>
        </authorList>
    </citation>
    <scope>NUCLEOTIDE SEQUENCE [LARGE SCALE GENOMIC DNA]</scope>
</reference>
<accession>A0ABN9YHF1</accession>
<feature type="non-terminal residue" evidence="1">
    <location>
        <position position="1"/>
    </location>
</feature>
<feature type="non-terminal residue" evidence="1">
    <location>
        <position position="53"/>
    </location>
</feature>
<dbReference type="Proteomes" id="UP001189429">
    <property type="component" value="Unassembled WGS sequence"/>
</dbReference>
<evidence type="ECO:0000313" key="2">
    <source>
        <dbReference type="Proteomes" id="UP001189429"/>
    </source>
</evidence>
<sequence length="53" mass="5924">TPRWAAARRSRPCACCCRWPAPPRAAAASWTSSAPLWPRCRTALCRRSRRPGS</sequence>
<organism evidence="1 2">
    <name type="scientific">Prorocentrum cordatum</name>
    <dbReference type="NCBI Taxonomy" id="2364126"/>
    <lineage>
        <taxon>Eukaryota</taxon>
        <taxon>Sar</taxon>
        <taxon>Alveolata</taxon>
        <taxon>Dinophyceae</taxon>
        <taxon>Prorocentrales</taxon>
        <taxon>Prorocentraceae</taxon>
        <taxon>Prorocentrum</taxon>
    </lineage>
</organism>
<dbReference type="EMBL" id="CAUYUJ010022407">
    <property type="protein sequence ID" value="CAK0910506.1"/>
    <property type="molecule type" value="Genomic_DNA"/>
</dbReference>
<proteinExistence type="predicted"/>
<gene>
    <name evidence="1" type="ORF">PCOR1329_LOCUS84669</name>
</gene>
<keyword evidence="2" id="KW-1185">Reference proteome</keyword>
<evidence type="ECO:0000313" key="1">
    <source>
        <dbReference type="EMBL" id="CAK0910506.1"/>
    </source>
</evidence>